<feature type="region of interest" description="Disordered" evidence="1">
    <location>
        <begin position="246"/>
        <end position="287"/>
    </location>
</feature>
<feature type="compositionally biased region" description="Basic residues" evidence="1">
    <location>
        <begin position="114"/>
        <end position="126"/>
    </location>
</feature>
<proteinExistence type="predicted"/>
<dbReference type="Proteomes" id="UP001189429">
    <property type="component" value="Unassembled WGS sequence"/>
</dbReference>
<feature type="compositionally biased region" description="Gly residues" evidence="1">
    <location>
        <begin position="64"/>
        <end position="75"/>
    </location>
</feature>
<protein>
    <submittedName>
        <fullName evidence="2">Uncharacterized protein</fullName>
    </submittedName>
</protein>
<feature type="compositionally biased region" description="Basic and acidic residues" evidence="1">
    <location>
        <begin position="76"/>
        <end position="91"/>
    </location>
</feature>
<evidence type="ECO:0000256" key="1">
    <source>
        <dbReference type="SAM" id="MobiDB-lite"/>
    </source>
</evidence>
<name>A0ABN9XLX4_9DINO</name>
<feature type="region of interest" description="Disordered" evidence="1">
    <location>
        <begin position="1"/>
        <end position="22"/>
    </location>
</feature>
<accession>A0ABN9XLX4</accession>
<feature type="compositionally biased region" description="Basic and acidic residues" evidence="1">
    <location>
        <begin position="137"/>
        <end position="151"/>
    </location>
</feature>
<comment type="caution">
    <text evidence="2">The sequence shown here is derived from an EMBL/GenBank/DDBJ whole genome shotgun (WGS) entry which is preliminary data.</text>
</comment>
<feature type="region of interest" description="Disordered" evidence="1">
    <location>
        <begin position="39"/>
        <end position="166"/>
    </location>
</feature>
<sequence length="327" mass="34809">RPRCRSSSVVRSSLEQVENRDGLQRMRFVRASLQLNFFKSASLSTTRRASRDAAEAGSARRGQGRGVGQAPGGEAGTERREVGGGRPDPRGARQPGGHPDAGRGGVVREALRQRAQHIPHVRRRRGRDLPAPGRPARRPDPGQPHVREDRPAVPGSPPLQDFGGGAACQGAHLKASLRRLARRGPVLPEHAGAAEHAPPARVRAPRRPGAKPCESGEALGEGRRRVRRFPWQAVVLFVRAPRSLLHAGGPGGPAPDLPPRGGIPRGGARGAGRRAPRGRVPRPLVLRAGPRGAPRALLPVLQRQRQLLGGPGGVACALGELRTEARF</sequence>
<feature type="non-terminal residue" evidence="2">
    <location>
        <position position="1"/>
    </location>
</feature>
<dbReference type="EMBL" id="CAUYUJ010020834">
    <property type="protein sequence ID" value="CAK0900743.1"/>
    <property type="molecule type" value="Genomic_DNA"/>
</dbReference>
<keyword evidence="3" id="KW-1185">Reference proteome</keyword>
<reference evidence="2" key="1">
    <citation type="submission" date="2023-10" db="EMBL/GenBank/DDBJ databases">
        <authorList>
            <person name="Chen Y."/>
            <person name="Shah S."/>
            <person name="Dougan E. K."/>
            <person name="Thang M."/>
            <person name="Chan C."/>
        </authorList>
    </citation>
    <scope>NUCLEOTIDE SEQUENCE [LARGE SCALE GENOMIC DNA]</scope>
</reference>
<feature type="region of interest" description="Disordered" evidence="1">
    <location>
        <begin position="189"/>
        <end position="219"/>
    </location>
</feature>
<evidence type="ECO:0000313" key="3">
    <source>
        <dbReference type="Proteomes" id="UP001189429"/>
    </source>
</evidence>
<feature type="non-terminal residue" evidence="2">
    <location>
        <position position="327"/>
    </location>
</feature>
<evidence type="ECO:0000313" key="2">
    <source>
        <dbReference type="EMBL" id="CAK0900743.1"/>
    </source>
</evidence>
<feature type="compositionally biased region" description="Basic residues" evidence="1">
    <location>
        <begin position="271"/>
        <end position="280"/>
    </location>
</feature>
<gene>
    <name evidence="2" type="ORF">PCOR1329_LOCUS77953</name>
</gene>
<feature type="compositionally biased region" description="Low complexity" evidence="1">
    <location>
        <begin position="1"/>
        <end position="13"/>
    </location>
</feature>
<feature type="compositionally biased region" description="Low complexity" evidence="1">
    <location>
        <begin position="189"/>
        <end position="202"/>
    </location>
</feature>
<organism evidence="2 3">
    <name type="scientific">Prorocentrum cordatum</name>
    <dbReference type="NCBI Taxonomy" id="2364126"/>
    <lineage>
        <taxon>Eukaryota</taxon>
        <taxon>Sar</taxon>
        <taxon>Alveolata</taxon>
        <taxon>Dinophyceae</taxon>
        <taxon>Prorocentrales</taxon>
        <taxon>Prorocentraceae</taxon>
        <taxon>Prorocentrum</taxon>
    </lineage>
</organism>